<dbReference type="Gene3D" id="1.10.630.10">
    <property type="entry name" value="Cytochrome P450"/>
    <property type="match status" value="1"/>
</dbReference>
<name>A0A9N9E3Q7_9GLOM</name>
<dbReference type="AlphaFoldDB" id="A0A9N9E3Q7"/>
<dbReference type="OrthoDB" id="1470350at2759"/>
<dbReference type="GO" id="GO:0005506">
    <property type="term" value="F:iron ion binding"/>
    <property type="evidence" value="ECO:0007669"/>
    <property type="project" value="InterPro"/>
</dbReference>
<reference evidence="1" key="1">
    <citation type="submission" date="2021-06" db="EMBL/GenBank/DDBJ databases">
        <authorList>
            <person name="Kallberg Y."/>
            <person name="Tangrot J."/>
            <person name="Rosling A."/>
        </authorList>
    </citation>
    <scope>NUCLEOTIDE SEQUENCE</scope>
    <source>
        <strain evidence="1">UK204</strain>
    </source>
</reference>
<dbReference type="EMBL" id="CAJVPQ010004867">
    <property type="protein sequence ID" value="CAG8659584.1"/>
    <property type="molecule type" value="Genomic_DNA"/>
</dbReference>
<gene>
    <name evidence="1" type="ORF">FCALED_LOCUS11481</name>
</gene>
<accession>A0A9N9E3Q7</accession>
<organism evidence="1 2">
    <name type="scientific">Funneliformis caledonium</name>
    <dbReference type="NCBI Taxonomy" id="1117310"/>
    <lineage>
        <taxon>Eukaryota</taxon>
        <taxon>Fungi</taxon>
        <taxon>Fungi incertae sedis</taxon>
        <taxon>Mucoromycota</taxon>
        <taxon>Glomeromycotina</taxon>
        <taxon>Glomeromycetes</taxon>
        <taxon>Glomerales</taxon>
        <taxon>Glomeraceae</taxon>
        <taxon>Funneliformis</taxon>
    </lineage>
</organism>
<comment type="caution">
    <text evidence="1">The sequence shown here is derived from an EMBL/GenBank/DDBJ whole genome shotgun (WGS) entry which is preliminary data.</text>
</comment>
<dbReference type="GO" id="GO:0020037">
    <property type="term" value="F:heme binding"/>
    <property type="evidence" value="ECO:0007669"/>
    <property type="project" value="InterPro"/>
</dbReference>
<evidence type="ECO:0000313" key="1">
    <source>
        <dbReference type="EMBL" id="CAG8659584.1"/>
    </source>
</evidence>
<dbReference type="SUPFAM" id="SSF48264">
    <property type="entry name" value="Cytochrome P450"/>
    <property type="match status" value="1"/>
</dbReference>
<dbReference type="Proteomes" id="UP000789570">
    <property type="component" value="Unassembled WGS sequence"/>
</dbReference>
<evidence type="ECO:0000313" key="2">
    <source>
        <dbReference type="Proteomes" id="UP000789570"/>
    </source>
</evidence>
<proteinExistence type="predicted"/>
<dbReference type="InterPro" id="IPR036396">
    <property type="entry name" value="Cyt_P450_sf"/>
</dbReference>
<dbReference type="GO" id="GO:0004497">
    <property type="term" value="F:monooxygenase activity"/>
    <property type="evidence" value="ECO:0007669"/>
    <property type="project" value="InterPro"/>
</dbReference>
<protein>
    <submittedName>
        <fullName evidence="1">1327_t:CDS:1</fullName>
    </submittedName>
</protein>
<sequence length="206" mass="23840">MIDSLPLIFLITSLISYLSYKAYIYPLYLSPLCKIPGPPPDNFLLGNLIQIIKLEVGIPHIAWTEKYGGVIMYRGLFNKQRIFMTDAKALQRVMTSYDYPKPPGFNFEFNSLTSENELAKAYTMVFIPENRRSIFTRLLSNYIPLIDKLPTEYNIRKREASRIIDQVSTKLVTEKLEKAKLVPLTVRTSKEDDVINGYKIPKYLFL</sequence>
<keyword evidence="2" id="KW-1185">Reference proteome</keyword>
<dbReference type="GO" id="GO:0016705">
    <property type="term" value="F:oxidoreductase activity, acting on paired donors, with incorporation or reduction of molecular oxygen"/>
    <property type="evidence" value="ECO:0007669"/>
    <property type="project" value="InterPro"/>
</dbReference>